<feature type="compositionally biased region" description="Basic and acidic residues" evidence="1">
    <location>
        <begin position="250"/>
        <end position="269"/>
    </location>
</feature>
<dbReference type="GO" id="GO:0005886">
    <property type="term" value="C:plasma membrane"/>
    <property type="evidence" value="ECO:0007669"/>
    <property type="project" value="TreeGrafter"/>
</dbReference>
<dbReference type="PANTHER" id="PTHR10672:SF3">
    <property type="entry name" value="PROTEIN HU-LI TAI SHAO"/>
    <property type="match status" value="1"/>
</dbReference>
<dbReference type="EMBL" id="OB661997">
    <property type="protein sequence ID" value="CAD7229317.1"/>
    <property type="molecule type" value="Genomic_DNA"/>
</dbReference>
<dbReference type="OrthoDB" id="3238794at2759"/>
<reference evidence="2" key="1">
    <citation type="submission" date="2020-11" db="EMBL/GenBank/DDBJ databases">
        <authorList>
            <person name="Tran Van P."/>
        </authorList>
    </citation>
    <scope>NUCLEOTIDE SEQUENCE</scope>
</reference>
<dbReference type="InterPro" id="IPR036409">
    <property type="entry name" value="Aldolase_II/adducin_N_sf"/>
</dbReference>
<dbReference type="PANTHER" id="PTHR10672">
    <property type="entry name" value="ADDUCIN"/>
    <property type="match status" value="1"/>
</dbReference>
<feature type="region of interest" description="Disordered" evidence="1">
    <location>
        <begin position="250"/>
        <end position="280"/>
    </location>
</feature>
<accession>A0A7R8WHA1</accession>
<dbReference type="Gene3D" id="3.40.225.10">
    <property type="entry name" value="Class II aldolase/adducin N-terminal domain"/>
    <property type="match status" value="1"/>
</dbReference>
<name>A0A7R8WHA1_9CRUS</name>
<protein>
    <submittedName>
        <fullName evidence="2">Uncharacterized protein</fullName>
    </submittedName>
</protein>
<dbReference type="InterPro" id="IPR051017">
    <property type="entry name" value="Aldolase-II_Adducin_sf"/>
</dbReference>
<dbReference type="GO" id="GO:0051015">
    <property type="term" value="F:actin filament binding"/>
    <property type="evidence" value="ECO:0007669"/>
    <property type="project" value="TreeGrafter"/>
</dbReference>
<organism evidence="2">
    <name type="scientific">Cyprideis torosa</name>
    <dbReference type="NCBI Taxonomy" id="163714"/>
    <lineage>
        <taxon>Eukaryota</taxon>
        <taxon>Metazoa</taxon>
        <taxon>Ecdysozoa</taxon>
        <taxon>Arthropoda</taxon>
        <taxon>Crustacea</taxon>
        <taxon>Oligostraca</taxon>
        <taxon>Ostracoda</taxon>
        <taxon>Podocopa</taxon>
        <taxon>Podocopida</taxon>
        <taxon>Cytherocopina</taxon>
        <taxon>Cytheroidea</taxon>
        <taxon>Cytherideidae</taxon>
        <taxon>Cyprideis</taxon>
    </lineage>
</organism>
<dbReference type="AlphaFoldDB" id="A0A7R8WHA1"/>
<feature type="region of interest" description="Disordered" evidence="1">
    <location>
        <begin position="91"/>
        <end position="114"/>
    </location>
</feature>
<evidence type="ECO:0000256" key="1">
    <source>
        <dbReference type="SAM" id="MobiDB-lite"/>
    </source>
</evidence>
<evidence type="ECO:0000313" key="2">
    <source>
        <dbReference type="EMBL" id="CAD7229317.1"/>
    </source>
</evidence>
<proteinExistence type="predicted"/>
<sequence>MIVLGNREVQEGLRKFRFLFIEVVTRFLDPDSRFQYDDALVPRQTPPLCHLLPFYLTYHLVLACEAQLKLMPIGVENLVLISDEARQRAFEQSRRGGGGGVDSREEEEKGPRRRKFGVGEMEFEALMRMLDNTGYRTGYMYRQPLTRSDAPKSQSDVELPPASSSYAYAFDENDLFQYSPLKKFLEGKRSADRSKWINSPNSYQKVEVLETNTTDPKKIIKWVPDSSSNQQGGTPVRLADPLQFVPKNTTAKEFKQKQKQMKEWRRAGEKTAGPQSHVLDGVSWDEAKTLVVSTRLSPSAEN</sequence>
<dbReference type="GO" id="GO:0014069">
    <property type="term" value="C:postsynaptic density"/>
    <property type="evidence" value="ECO:0007669"/>
    <property type="project" value="TreeGrafter"/>
</dbReference>
<dbReference type="GO" id="GO:0005856">
    <property type="term" value="C:cytoskeleton"/>
    <property type="evidence" value="ECO:0007669"/>
    <property type="project" value="TreeGrafter"/>
</dbReference>
<gene>
    <name evidence="2" type="ORF">CTOB1V02_LOCUS7189</name>
</gene>